<evidence type="ECO:0000313" key="2">
    <source>
        <dbReference type="Proteomes" id="UP000490386"/>
    </source>
</evidence>
<keyword evidence="2" id="KW-1185">Reference proteome</keyword>
<gene>
    <name evidence="1" type="ORF">F8O03_04350</name>
</gene>
<dbReference type="Proteomes" id="UP000490386">
    <property type="component" value="Unassembled WGS sequence"/>
</dbReference>
<protein>
    <submittedName>
        <fullName evidence="1">Uncharacterized protein</fullName>
    </submittedName>
</protein>
<reference evidence="1 2" key="1">
    <citation type="submission" date="2019-09" db="EMBL/GenBank/DDBJ databases">
        <title>Phylogeny of genus Pseudoclavibacter and closely related genus.</title>
        <authorList>
            <person name="Li Y."/>
        </authorList>
    </citation>
    <scope>NUCLEOTIDE SEQUENCE [LARGE SCALE GENOMIC DNA]</scope>
    <source>
        <strain evidence="1 2">THG-MD12</strain>
    </source>
</reference>
<dbReference type="EMBL" id="WBJX01000001">
    <property type="protein sequence ID" value="KAB1639567.1"/>
    <property type="molecule type" value="Genomic_DNA"/>
</dbReference>
<proteinExistence type="predicted"/>
<dbReference type="AlphaFoldDB" id="A0A7J5B624"/>
<comment type="caution">
    <text evidence="1">The sequence shown here is derived from an EMBL/GenBank/DDBJ whole genome shotgun (WGS) entry which is preliminary data.</text>
</comment>
<evidence type="ECO:0000313" key="1">
    <source>
        <dbReference type="EMBL" id="KAB1639567.1"/>
    </source>
</evidence>
<organism evidence="1 2">
    <name type="scientific">Pseudoclavibacter terrae</name>
    <dbReference type="NCBI Taxonomy" id="1530195"/>
    <lineage>
        <taxon>Bacteria</taxon>
        <taxon>Bacillati</taxon>
        <taxon>Actinomycetota</taxon>
        <taxon>Actinomycetes</taxon>
        <taxon>Micrococcales</taxon>
        <taxon>Microbacteriaceae</taxon>
        <taxon>Pseudoclavibacter</taxon>
    </lineage>
</organism>
<dbReference type="RefSeq" id="WP_151422760.1">
    <property type="nucleotide sequence ID" value="NZ_CANKVH010000010.1"/>
</dbReference>
<name>A0A7J5B624_9MICO</name>
<accession>A0A7J5B624</accession>
<dbReference type="OrthoDB" id="5121937at2"/>
<sequence length="117" mass="12370">MRPIIGVSVTSPEDYDPLSAGANDDVAPSFAWVGDSRFRMDLLNNRPLCGAGDPELVVESPTELRIRFPIVDPNAICILMLAPVSFEFALPAAASGRPLAITVTYEGGPQVDAATLA</sequence>